<feature type="compositionally biased region" description="Basic and acidic residues" evidence="1">
    <location>
        <begin position="87"/>
        <end position="96"/>
    </location>
</feature>
<accession>A0AAV8YJS5</accession>
<feature type="region of interest" description="Disordered" evidence="1">
    <location>
        <begin position="135"/>
        <end position="183"/>
    </location>
</feature>
<dbReference type="Proteomes" id="UP001162162">
    <property type="component" value="Unassembled WGS sequence"/>
</dbReference>
<gene>
    <name evidence="2" type="ORF">NQ318_020441</name>
</gene>
<keyword evidence="3" id="KW-1185">Reference proteome</keyword>
<evidence type="ECO:0000313" key="2">
    <source>
        <dbReference type="EMBL" id="KAJ8951565.1"/>
    </source>
</evidence>
<dbReference type="EMBL" id="JAPWTK010000082">
    <property type="protein sequence ID" value="KAJ8951565.1"/>
    <property type="molecule type" value="Genomic_DNA"/>
</dbReference>
<evidence type="ECO:0000313" key="3">
    <source>
        <dbReference type="Proteomes" id="UP001162162"/>
    </source>
</evidence>
<feature type="region of interest" description="Disordered" evidence="1">
    <location>
        <begin position="70"/>
        <end position="117"/>
    </location>
</feature>
<name>A0AAV8YJS5_9CUCU</name>
<feature type="compositionally biased region" description="Basic residues" evidence="1">
    <location>
        <begin position="149"/>
        <end position="164"/>
    </location>
</feature>
<evidence type="ECO:0000256" key="1">
    <source>
        <dbReference type="SAM" id="MobiDB-lite"/>
    </source>
</evidence>
<organism evidence="2 3">
    <name type="scientific">Aromia moschata</name>
    <dbReference type="NCBI Taxonomy" id="1265417"/>
    <lineage>
        <taxon>Eukaryota</taxon>
        <taxon>Metazoa</taxon>
        <taxon>Ecdysozoa</taxon>
        <taxon>Arthropoda</taxon>
        <taxon>Hexapoda</taxon>
        <taxon>Insecta</taxon>
        <taxon>Pterygota</taxon>
        <taxon>Neoptera</taxon>
        <taxon>Endopterygota</taxon>
        <taxon>Coleoptera</taxon>
        <taxon>Polyphaga</taxon>
        <taxon>Cucujiformia</taxon>
        <taxon>Chrysomeloidea</taxon>
        <taxon>Cerambycidae</taxon>
        <taxon>Cerambycinae</taxon>
        <taxon>Callichromatini</taxon>
        <taxon>Aromia</taxon>
    </lineage>
</organism>
<sequence>MEWPSKNVRPGGVLHCAKANYSPETHQFLKLLRNDGSLPGVRQGMSGAGAGHDSMRDVGGRQLRRRAPVVQEATAPNPNSNSQPNRGVDDTRRAEDYEAPLPQGSPAVRRRAARRREDTRRLRWTVEMNIEVMRTKSREKSARSYNNKRSSKIYRKYVRKKKSSNSKDVSPERHHRPDQREELVMYTYREANMKNDKNDFYN</sequence>
<dbReference type="AlphaFoldDB" id="A0AAV8YJS5"/>
<feature type="compositionally biased region" description="Polar residues" evidence="1">
    <location>
        <begin position="74"/>
        <end position="85"/>
    </location>
</feature>
<protein>
    <submittedName>
        <fullName evidence="2">Uncharacterized protein</fullName>
    </submittedName>
</protein>
<reference evidence="2" key="1">
    <citation type="journal article" date="2023" name="Insect Mol. Biol.">
        <title>Genome sequencing provides insights into the evolution of gene families encoding plant cell wall-degrading enzymes in longhorned beetles.</title>
        <authorList>
            <person name="Shin N.R."/>
            <person name="Okamura Y."/>
            <person name="Kirsch R."/>
            <person name="Pauchet Y."/>
        </authorList>
    </citation>
    <scope>NUCLEOTIDE SEQUENCE</scope>
    <source>
        <strain evidence="2">AMC_N1</strain>
    </source>
</reference>
<comment type="caution">
    <text evidence="2">The sequence shown here is derived from an EMBL/GenBank/DDBJ whole genome shotgun (WGS) entry which is preliminary data.</text>
</comment>
<proteinExistence type="predicted"/>